<dbReference type="SMART" id="SM00969">
    <property type="entry name" value="SOCS_box"/>
    <property type="match status" value="1"/>
</dbReference>
<dbReference type="SMART" id="SM00248">
    <property type="entry name" value="ANK"/>
    <property type="match status" value="4"/>
</dbReference>
<dbReference type="SUPFAM" id="SSF48403">
    <property type="entry name" value="Ankyrin repeat"/>
    <property type="match status" value="1"/>
</dbReference>
<comment type="caution">
    <text evidence="6">The sequence shown here is derived from an EMBL/GenBank/DDBJ whole genome shotgun (WGS) entry which is preliminary data.</text>
</comment>
<dbReference type="CDD" id="cd03587">
    <property type="entry name" value="SOCS"/>
    <property type="match status" value="1"/>
</dbReference>
<dbReference type="InterPro" id="IPR001496">
    <property type="entry name" value="SOCS_box"/>
</dbReference>
<dbReference type="PROSITE" id="PS50088">
    <property type="entry name" value="ANK_REPEAT"/>
    <property type="match status" value="1"/>
</dbReference>
<dbReference type="Gene3D" id="1.25.40.20">
    <property type="entry name" value="Ankyrin repeat-containing domain"/>
    <property type="match status" value="2"/>
</dbReference>
<proteinExistence type="predicted"/>
<evidence type="ECO:0000313" key="6">
    <source>
        <dbReference type="EMBL" id="KAK7113903.1"/>
    </source>
</evidence>
<dbReference type="Pfam" id="PF00023">
    <property type="entry name" value="Ank"/>
    <property type="match status" value="1"/>
</dbReference>
<evidence type="ECO:0000259" key="5">
    <source>
        <dbReference type="PROSITE" id="PS50225"/>
    </source>
</evidence>
<organism evidence="6 7">
    <name type="scientific">Littorina saxatilis</name>
    <dbReference type="NCBI Taxonomy" id="31220"/>
    <lineage>
        <taxon>Eukaryota</taxon>
        <taxon>Metazoa</taxon>
        <taxon>Spiralia</taxon>
        <taxon>Lophotrochozoa</taxon>
        <taxon>Mollusca</taxon>
        <taxon>Gastropoda</taxon>
        <taxon>Caenogastropoda</taxon>
        <taxon>Littorinimorpha</taxon>
        <taxon>Littorinoidea</taxon>
        <taxon>Littorinidae</taxon>
        <taxon>Littorina</taxon>
    </lineage>
</organism>
<evidence type="ECO:0000256" key="4">
    <source>
        <dbReference type="SAM" id="MobiDB-lite"/>
    </source>
</evidence>
<name>A0AAN9BY04_9CAEN</name>
<feature type="region of interest" description="Disordered" evidence="4">
    <location>
        <begin position="39"/>
        <end position="93"/>
    </location>
</feature>
<reference evidence="6 7" key="1">
    <citation type="submission" date="2024-02" db="EMBL/GenBank/DDBJ databases">
        <title>Chromosome-scale genome assembly of the rough periwinkle Littorina saxatilis.</title>
        <authorList>
            <person name="De Jode A."/>
            <person name="Faria R."/>
            <person name="Formenti G."/>
            <person name="Sims Y."/>
            <person name="Smith T.P."/>
            <person name="Tracey A."/>
            <person name="Wood J.M.D."/>
            <person name="Zagrodzka Z.B."/>
            <person name="Johannesson K."/>
            <person name="Butlin R.K."/>
            <person name="Leder E.H."/>
        </authorList>
    </citation>
    <scope>NUCLEOTIDE SEQUENCE [LARGE SCALE GENOMIC DNA]</scope>
    <source>
        <strain evidence="6">Snail1</strain>
        <tissue evidence="6">Muscle</tissue>
    </source>
</reference>
<dbReference type="InterPro" id="IPR051165">
    <property type="entry name" value="Multifunctional_ANK_Repeat"/>
</dbReference>
<dbReference type="InterPro" id="IPR036770">
    <property type="entry name" value="Ankyrin_rpt-contain_sf"/>
</dbReference>
<protein>
    <recommendedName>
        <fullName evidence="5">SOCS box domain-containing protein</fullName>
    </recommendedName>
</protein>
<feature type="compositionally biased region" description="Low complexity" evidence="4">
    <location>
        <begin position="80"/>
        <end position="89"/>
    </location>
</feature>
<feature type="domain" description="SOCS box" evidence="5">
    <location>
        <begin position="457"/>
        <end position="500"/>
    </location>
</feature>
<gene>
    <name evidence="6" type="ORF">V1264_000061</name>
</gene>
<keyword evidence="7" id="KW-1185">Reference proteome</keyword>
<keyword evidence="2 3" id="KW-0040">ANK repeat</keyword>
<feature type="repeat" description="ANK" evidence="3">
    <location>
        <begin position="125"/>
        <end position="157"/>
    </location>
</feature>
<dbReference type="SUPFAM" id="SSF158235">
    <property type="entry name" value="SOCS box-like"/>
    <property type="match status" value="1"/>
</dbReference>
<dbReference type="GO" id="GO:0035556">
    <property type="term" value="P:intracellular signal transduction"/>
    <property type="evidence" value="ECO:0007669"/>
    <property type="project" value="InterPro"/>
</dbReference>
<sequence>MGCDISRFSVCYWRTKPGRKRLSSGDSDFRHNPDWVEFVGKSDTREGNTNSGHQGRLVSLKKMFSRRKSKPSEPTLPGFSAPSAPSSSEESVETAVRSRNVDLLLKLIHQSGDGFVLLPATGVSKKSNPVELACSLGYYDMVEVLLENGCSPNLPTSAGKLLHSVLDSLKSHEESIQSGRRVVNILINNGCDLDIKDRSGITPLMHCAQIGDGNIMQAVLNRCSSKQLTFQCSGSYTPLHMSSMRSDLACVKLLLSRSPHTHVNLKDKHCNTALHLALKSMLHNIPYLNSARESLVSCGNENSGQTAATCERLMRFQQNSVAIVEALLMAGAEVHVACWPSTNAGPQENFYPLVYALHLCALDHTQGFELDHNQFSPTINLVSRQTIQSLEGLGKAVSHPQAPVSEEHYRFSPYAGVVRLLVLAGTQVSDVMREILYRRFEILQLLLDEVCSFWDKYQVTKPPKLVHLSKLSVRSHLADIHRLHEINRLPVPPRIKEYLKLNCL</sequence>
<evidence type="ECO:0000313" key="7">
    <source>
        <dbReference type="Proteomes" id="UP001374579"/>
    </source>
</evidence>
<keyword evidence="1" id="KW-0677">Repeat</keyword>
<evidence type="ECO:0000256" key="3">
    <source>
        <dbReference type="PROSITE-ProRule" id="PRU00023"/>
    </source>
</evidence>
<dbReference type="EMBL" id="JBAMIC010000001">
    <property type="protein sequence ID" value="KAK7113903.1"/>
    <property type="molecule type" value="Genomic_DNA"/>
</dbReference>
<accession>A0AAN9BY04</accession>
<dbReference type="Pfam" id="PF12796">
    <property type="entry name" value="Ank_2"/>
    <property type="match status" value="1"/>
</dbReference>
<dbReference type="PANTHER" id="PTHR24123">
    <property type="entry name" value="ANKYRIN REPEAT-CONTAINING"/>
    <property type="match status" value="1"/>
</dbReference>
<evidence type="ECO:0000256" key="2">
    <source>
        <dbReference type="ARBA" id="ARBA00023043"/>
    </source>
</evidence>
<dbReference type="InterPro" id="IPR002110">
    <property type="entry name" value="Ankyrin_rpt"/>
</dbReference>
<dbReference type="Proteomes" id="UP001374579">
    <property type="component" value="Unassembled WGS sequence"/>
</dbReference>
<dbReference type="PROSITE" id="PS50225">
    <property type="entry name" value="SOCS"/>
    <property type="match status" value="1"/>
</dbReference>
<dbReference type="Pfam" id="PF07525">
    <property type="entry name" value="SOCS_box"/>
    <property type="match status" value="1"/>
</dbReference>
<evidence type="ECO:0000256" key="1">
    <source>
        <dbReference type="ARBA" id="ARBA00022737"/>
    </source>
</evidence>
<dbReference type="AlphaFoldDB" id="A0AAN9BY04"/>
<dbReference type="InterPro" id="IPR036036">
    <property type="entry name" value="SOCS_box-like_dom_sf"/>
</dbReference>
<dbReference type="PANTHER" id="PTHR24123:SF33">
    <property type="entry name" value="PROTEIN HOS4"/>
    <property type="match status" value="1"/>
</dbReference>